<evidence type="ECO:0000256" key="9">
    <source>
        <dbReference type="RuleBase" id="RU000461"/>
    </source>
</evidence>
<dbReference type="Pfam" id="PF00067">
    <property type="entry name" value="p450"/>
    <property type="match status" value="1"/>
</dbReference>
<proteinExistence type="inferred from homology"/>
<keyword evidence="6 8" id="KW-0408">Iron</keyword>
<dbReference type="Gene3D" id="1.10.630.10">
    <property type="entry name" value="Cytochrome P450"/>
    <property type="match status" value="1"/>
</dbReference>
<dbReference type="GO" id="GO:0016705">
    <property type="term" value="F:oxidoreductase activity, acting on paired donors, with incorporation or reduction of molecular oxygen"/>
    <property type="evidence" value="ECO:0007669"/>
    <property type="project" value="InterPro"/>
</dbReference>
<comment type="caution">
    <text evidence="10">The sequence shown here is derived from an EMBL/GenBank/DDBJ whole genome shotgun (WGS) entry which is preliminary data.</text>
</comment>
<evidence type="ECO:0008006" key="12">
    <source>
        <dbReference type="Google" id="ProtNLM"/>
    </source>
</evidence>
<dbReference type="InterPro" id="IPR017972">
    <property type="entry name" value="Cyt_P450_CS"/>
</dbReference>
<evidence type="ECO:0000313" key="11">
    <source>
        <dbReference type="Proteomes" id="UP000825729"/>
    </source>
</evidence>
<dbReference type="InterPro" id="IPR001128">
    <property type="entry name" value="Cyt_P450"/>
</dbReference>
<evidence type="ECO:0000256" key="4">
    <source>
        <dbReference type="ARBA" id="ARBA00022723"/>
    </source>
</evidence>
<dbReference type="EMBL" id="JAINDJ010000003">
    <property type="protein sequence ID" value="KAG9452445.1"/>
    <property type="molecule type" value="Genomic_DNA"/>
</dbReference>
<keyword evidence="7 9" id="KW-0503">Monooxygenase</keyword>
<dbReference type="SUPFAM" id="SSF48264">
    <property type="entry name" value="Cytochrome P450"/>
    <property type="match status" value="1"/>
</dbReference>
<dbReference type="GO" id="GO:0004497">
    <property type="term" value="F:monooxygenase activity"/>
    <property type="evidence" value="ECO:0007669"/>
    <property type="project" value="UniProtKB-KW"/>
</dbReference>
<evidence type="ECO:0000313" key="10">
    <source>
        <dbReference type="EMBL" id="KAG9452445.1"/>
    </source>
</evidence>
<keyword evidence="3 8" id="KW-0349">Heme</keyword>
<evidence type="ECO:0000256" key="6">
    <source>
        <dbReference type="ARBA" id="ARBA00023004"/>
    </source>
</evidence>
<keyword evidence="11" id="KW-1185">Reference proteome</keyword>
<dbReference type="GO" id="GO:0005506">
    <property type="term" value="F:iron ion binding"/>
    <property type="evidence" value="ECO:0007669"/>
    <property type="project" value="InterPro"/>
</dbReference>
<evidence type="ECO:0000256" key="1">
    <source>
        <dbReference type="ARBA" id="ARBA00001971"/>
    </source>
</evidence>
<accession>A0AAV7EU60</accession>
<name>A0AAV7EU60_ARIFI</name>
<sequence>MACYGGDLILSAIKSLKYELLVSMLGLVIWVSLFRTLKKNEKVTSYLPPGPRGLPLLGYLPFVRPDLHRFYAELAHAYGPIFSLRLGTKLCVVVSSPSLAKEIFKEQDTIFANPDAPVSGLIMGHGGSDIVWTPYGPRWRLVRKICVREVMASSRLDATYRIRRREVRDMVHDLYHHHKEGTPVDITETAFVTALNVISSMIWGGRLQGEEKLRVGSEFRRVVGDIVMLLAKPNVSDFFPLLARFDLQGVARETKSKIQWLDRIIDPMIVERLKIEWGQNKSQSSTQLHDPDILQTLVHIYKEGISDSEMSLTLNQIKGLIMNLVIGGTDTVSTTIEWTMAQMMKQPEIMRRAQKEVDQVVGLHQTVEEFHLHELRYLKAVVKEVLRLYSVAPILSPRSPSQTSILGGYTIPEGAQIIVNAWAIHRDPLSWEDPLEFRPERFLTNDHISKPFLNISPINHDFRYIPFGSGRRMCVGIPLGERMILLLLATLLHSFDWQLPQGTELDMFEKFGIAMKKVVPLAVVPTPRLVDTKLYI</sequence>
<dbReference type="CDD" id="cd11073">
    <property type="entry name" value="CYP76-like"/>
    <property type="match status" value="1"/>
</dbReference>
<dbReference type="PRINTS" id="PR00463">
    <property type="entry name" value="EP450I"/>
</dbReference>
<dbReference type="PANTHER" id="PTHR47951">
    <property type="entry name" value="OS08G0547900 PROTEIN"/>
    <property type="match status" value="1"/>
</dbReference>
<dbReference type="AlphaFoldDB" id="A0AAV7EU60"/>
<dbReference type="FunFam" id="1.10.630.10:FF:000126">
    <property type="entry name" value="Predicted protein"/>
    <property type="match status" value="1"/>
</dbReference>
<comment type="similarity">
    <text evidence="2 9">Belongs to the cytochrome P450 family.</text>
</comment>
<dbReference type="GO" id="GO:0020037">
    <property type="term" value="F:heme binding"/>
    <property type="evidence" value="ECO:0007669"/>
    <property type="project" value="InterPro"/>
</dbReference>
<dbReference type="InterPro" id="IPR002401">
    <property type="entry name" value="Cyt_P450_E_grp-I"/>
</dbReference>
<dbReference type="PANTHER" id="PTHR47951:SF7">
    <property type="entry name" value="FLAVONOID 3',5'-HYDROXYLASE-LIKE ISOFORM X1"/>
    <property type="match status" value="1"/>
</dbReference>
<evidence type="ECO:0000256" key="5">
    <source>
        <dbReference type="ARBA" id="ARBA00023002"/>
    </source>
</evidence>
<comment type="cofactor">
    <cofactor evidence="1 8">
        <name>heme</name>
        <dbReference type="ChEBI" id="CHEBI:30413"/>
    </cofactor>
</comment>
<dbReference type="PROSITE" id="PS00086">
    <property type="entry name" value="CYTOCHROME_P450"/>
    <property type="match status" value="1"/>
</dbReference>
<reference evidence="10 11" key="1">
    <citation type="submission" date="2021-07" db="EMBL/GenBank/DDBJ databases">
        <title>The Aristolochia fimbriata genome: insights into angiosperm evolution, floral development and chemical biosynthesis.</title>
        <authorList>
            <person name="Jiao Y."/>
        </authorList>
    </citation>
    <scope>NUCLEOTIDE SEQUENCE [LARGE SCALE GENOMIC DNA]</scope>
    <source>
        <strain evidence="10">IBCAS-2021</strain>
        <tissue evidence="10">Leaf</tissue>
    </source>
</reference>
<protein>
    <recommendedName>
        <fullName evidence="12">Cytochrome P450</fullName>
    </recommendedName>
</protein>
<gene>
    <name evidence="10" type="ORF">H6P81_005349</name>
</gene>
<evidence type="ECO:0000256" key="7">
    <source>
        <dbReference type="ARBA" id="ARBA00023033"/>
    </source>
</evidence>
<evidence type="ECO:0000256" key="2">
    <source>
        <dbReference type="ARBA" id="ARBA00010617"/>
    </source>
</evidence>
<keyword evidence="4 8" id="KW-0479">Metal-binding</keyword>
<evidence type="ECO:0000256" key="3">
    <source>
        <dbReference type="ARBA" id="ARBA00022617"/>
    </source>
</evidence>
<dbReference type="PRINTS" id="PR00385">
    <property type="entry name" value="P450"/>
</dbReference>
<dbReference type="InterPro" id="IPR036396">
    <property type="entry name" value="Cyt_P450_sf"/>
</dbReference>
<evidence type="ECO:0000256" key="8">
    <source>
        <dbReference type="PIRSR" id="PIRSR602401-1"/>
    </source>
</evidence>
<keyword evidence="5 9" id="KW-0560">Oxidoreductase</keyword>
<feature type="binding site" description="axial binding residue" evidence="8">
    <location>
        <position position="474"/>
    </location>
    <ligand>
        <name>heme</name>
        <dbReference type="ChEBI" id="CHEBI:30413"/>
    </ligand>
    <ligandPart>
        <name>Fe</name>
        <dbReference type="ChEBI" id="CHEBI:18248"/>
    </ligandPart>
</feature>
<dbReference type="Proteomes" id="UP000825729">
    <property type="component" value="Unassembled WGS sequence"/>
</dbReference>
<organism evidence="10 11">
    <name type="scientific">Aristolochia fimbriata</name>
    <name type="common">White veined hardy Dutchman's pipe vine</name>
    <dbReference type="NCBI Taxonomy" id="158543"/>
    <lineage>
        <taxon>Eukaryota</taxon>
        <taxon>Viridiplantae</taxon>
        <taxon>Streptophyta</taxon>
        <taxon>Embryophyta</taxon>
        <taxon>Tracheophyta</taxon>
        <taxon>Spermatophyta</taxon>
        <taxon>Magnoliopsida</taxon>
        <taxon>Magnoliidae</taxon>
        <taxon>Piperales</taxon>
        <taxon>Aristolochiaceae</taxon>
        <taxon>Aristolochia</taxon>
    </lineage>
</organism>